<dbReference type="Pfam" id="PF01504">
    <property type="entry name" value="PIP5K"/>
    <property type="match status" value="1"/>
</dbReference>
<dbReference type="SUPFAM" id="SSF56104">
    <property type="entry name" value="SAICAR synthase-like"/>
    <property type="match status" value="1"/>
</dbReference>
<dbReference type="CDD" id="cd00139">
    <property type="entry name" value="PIPKc"/>
    <property type="match status" value="1"/>
</dbReference>
<evidence type="ECO:0000313" key="4">
    <source>
        <dbReference type="EMBL" id="CAE4595112.1"/>
    </source>
</evidence>
<keyword evidence="1" id="KW-0067">ATP-binding</keyword>
<feature type="compositionally biased region" description="Acidic residues" evidence="2">
    <location>
        <begin position="780"/>
        <end position="794"/>
    </location>
</feature>
<feature type="region of interest" description="Disordered" evidence="2">
    <location>
        <begin position="673"/>
        <end position="720"/>
    </location>
</feature>
<evidence type="ECO:0000256" key="1">
    <source>
        <dbReference type="PROSITE-ProRule" id="PRU00781"/>
    </source>
</evidence>
<dbReference type="GO" id="GO:0016308">
    <property type="term" value="F:1-phosphatidylinositol-4-phosphate 5-kinase activity"/>
    <property type="evidence" value="ECO:0007669"/>
    <property type="project" value="TreeGrafter"/>
</dbReference>
<feature type="compositionally biased region" description="Polar residues" evidence="2">
    <location>
        <begin position="197"/>
        <end position="219"/>
    </location>
</feature>
<feature type="compositionally biased region" description="Basic and acidic residues" evidence="2">
    <location>
        <begin position="160"/>
        <end position="169"/>
    </location>
</feature>
<dbReference type="PROSITE" id="PS51455">
    <property type="entry name" value="PIPK"/>
    <property type="match status" value="1"/>
</dbReference>
<evidence type="ECO:0000313" key="5">
    <source>
        <dbReference type="EMBL" id="CAE4595114.1"/>
    </source>
</evidence>
<dbReference type="SMART" id="SM00330">
    <property type="entry name" value="PIPKc"/>
    <property type="match status" value="1"/>
</dbReference>
<feature type="region of interest" description="Disordered" evidence="2">
    <location>
        <begin position="189"/>
        <end position="247"/>
    </location>
</feature>
<feature type="region of interest" description="Disordered" evidence="2">
    <location>
        <begin position="397"/>
        <end position="436"/>
    </location>
</feature>
<dbReference type="GO" id="GO:0046854">
    <property type="term" value="P:phosphatidylinositol phosphate biosynthetic process"/>
    <property type="evidence" value="ECO:0007669"/>
    <property type="project" value="TreeGrafter"/>
</dbReference>
<feature type="region of interest" description="Disordered" evidence="2">
    <location>
        <begin position="150"/>
        <end position="176"/>
    </location>
</feature>
<dbReference type="PANTHER" id="PTHR23086:SF8">
    <property type="entry name" value="PHOSPHATIDYLINOSITOL 5-PHOSPHATE 4-KINASE, ISOFORM A"/>
    <property type="match status" value="1"/>
</dbReference>
<feature type="compositionally biased region" description="Low complexity" evidence="2">
    <location>
        <begin position="56"/>
        <end position="65"/>
    </location>
</feature>
<dbReference type="GO" id="GO:0005886">
    <property type="term" value="C:plasma membrane"/>
    <property type="evidence" value="ECO:0007669"/>
    <property type="project" value="TreeGrafter"/>
</dbReference>
<dbReference type="Gene3D" id="3.30.810.10">
    <property type="entry name" value="2-Layer Sandwich"/>
    <property type="match status" value="1"/>
</dbReference>
<sequence>MPNSNFNSTRGYDQYKKDQDENEIGYYPSYRALDETNESRGGYKKNLKFKNHNNHNELTTTEQQQFRMRQTDAEPAEVSYAVDADESNRRNIDSSDHGSSATRDSLLRRTQQLEQNLMAMALTQKIDTVNNRNVPTLSPSQHREVAIEKQTENGDEDKGDNDGEHDGDHPASLAVAPPTIFRRIRHHKHNQMRNAGRSMSSGCSYTSKISRSTGSYNSKVSHSTGSRSVGSRSTASSQSSNNSQNNLSRNIYVNAATPAYPQLKQVPPSGPVSVKFHTEKEVSVDTNLIDPSHMFDNLVEGAEAAEALKANAKIPLSKSKSKRPKLKNFTREIKKDHRKHRSYIKGKVIDGKHEQYTLSIGMMLGIRVAVWGRYEGQAAQDIQQKQTEIHNKIVEGTSEEMQGGEDRNNSGSNSHQGGGSSSKTASSTGTDSGELTPHTFTSSSLCLDDCMRVEDYIFPPNGNQTPPHITPPHKLGHTFKFRAYAPDMFSYIRTLLGVDKKHFLLSLSGEYNFIEFISNAKSGQFFFYSHDGRYVIKTQTAGESKFLRRILPHYVQYMSKCPHNFLTHFYGMYRVKMRHLRRNVHFVIMRSVFDTEKEVHKIWDLKGSIQGRFAKEGETVYKDLDIKNEGRKLTVGPKKRKLILDQLTNDASFLAGLRIMDYSLLLGVHSREKARGRYHSPTNPRQKQGMEKGGDAVSGGNTGKSNAGCVDRKRDKTPSQTRNIFEQLVEDYEPCCDHDGEMSDISSCSSKGNAPFESAGDGRRAVVLTGVKEASHSDEYLDQDDESYNSEDSEEAHSVTVEVLAECTASRAAACNKYADDDEEIVKGGDARNPMTNRRDLGIQSLTLDAETMRPKEIYFFGIIDILQHYNTKKMAETVVKRTSAKHSEISCVDPKLYATRFVQFCASIIE</sequence>
<dbReference type="Gene3D" id="3.30.800.10">
    <property type="entry name" value="Phosphatidylinositol Phosphate Kinase II Beta"/>
    <property type="match status" value="1"/>
</dbReference>
<dbReference type="InterPro" id="IPR027484">
    <property type="entry name" value="PInositol-4-P-5-kinase_N"/>
</dbReference>
<feature type="compositionally biased region" description="Polar residues" evidence="2">
    <location>
        <begin position="1"/>
        <end position="11"/>
    </location>
</feature>
<reference evidence="4" key="1">
    <citation type="submission" date="2021-01" db="EMBL/GenBank/DDBJ databases">
        <authorList>
            <person name="Corre E."/>
            <person name="Pelletier E."/>
            <person name="Niang G."/>
            <person name="Scheremetjew M."/>
            <person name="Finn R."/>
            <person name="Kale V."/>
            <person name="Holt S."/>
            <person name="Cochrane G."/>
            <person name="Meng A."/>
            <person name="Brown T."/>
            <person name="Cohen L."/>
        </authorList>
    </citation>
    <scope>NUCLEOTIDE SEQUENCE</scope>
    <source>
        <strain evidence="4">GSO104</strain>
    </source>
</reference>
<feature type="region of interest" description="Disordered" evidence="2">
    <location>
        <begin position="1"/>
        <end position="104"/>
    </location>
</feature>
<dbReference type="InterPro" id="IPR023610">
    <property type="entry name" value="PInositol-4/5-P-5/4-kinase"/>
</dbReference>
<protein>
    <recommendedName>
        <fullName evidence="3">PIPK domain-containing protein</fullName>
    </recommendedName>
</protein>
<organism evidence="4">
    <name type="scientific">Ditylum brightwellii</name>
    <dbReference type="NCBI Taxonomy" id="49249"/>
    <lineage>
        <taxon>Eukaryota</taxon>
        <taxon>Sar</taxon>
        <taxon>Stramenopiles</taxon>
        <taxon>Ochrophyta</taxon>
        <taxon>Bacillariophyta</taxon>
        <taxon>Mediophyceae</taxon>
        <taxon>Lithodesmiophycidae</taxon>
        <taxon>Lithodesmiales</taxon>
        <taxon>Lithodesmiaceae</taxon>
        <taxon>Ditylum</taxon>
    </lineage>
</organism>
<feature type="compositionally biased region" description="Low complexity" evidence="2">
    <location>
        <begin position="409"/>
        <end position="433"/>
    </location>
</feature>
<accession>A0A6V2CR15</accession>
<feature type="compositionally biased region" description="Basic and acidic residues" evidence="2">
    <location>
        <begin position="86"/>
        <end position="96"/>
    </location>
</feature>
<name>A0A6V2CR15_9STRA</name>
<dbReference type="InterPro" id="IPR027483">
    <property type="entry name" value="PInositol-4-P-4/5-kinase_C_sf"/>
</dbReference>
<keyword evidence="1" id="KW-0418">Kinase</keyword>
<feature type="compositionally biased region" description="Basic residues" evidence="2">
    <location>
        <begin position="42"/>
        <end position="53"/>
    </location>
</feature>
<feature type="region of interest" description="Disordered" evidence="2">
    <location>
        <begin position="775"/>
        <end position="794"/>
    </location>
</feature>
<dbReference type="GO" id="GO:0005524">
    <property type="term" value="F:ATP binding"/>
    <property type="evidence" value="ECO:0007669"/>
    <property type="project" value="UniProtKB-UniRule"/>
</dbReference>
<dbReference type="InterPro" id="IPR002498">
    <property type="entry name" value="PInositol-4-P-4/5-kinase_core"/>
</dbReference>
<evidence type="ECO:0000259" key="3">
    <source>
        <dbReference type="PROSITE" id="PS51455"/>
    </source>
</evidence>
<dbReference type="AlphaFoldDB" id="A0A6V2CR15"/>
<dbReference type="PANTHER" id="PTHR23086">
    <property type="entry name" value="PHOSPHATIDYLINOSITOL-4-PHOSPHATE 5-KINASE"/>
    <property type="match status" value="1"/>
</dbReference>
<dbReference type="EMBL" id="HBNS01010597">
    <property type="protein sequence ID" value="CAE4595112.1"/>
    <property type="molecule type" value="Transcribed_RNA"/>
</dbReference>
<proteinExistence type="predicted"/>
<dbReference type="EMBL" id="HBNS01010599">
    <property type="protein sequence ID" value="CAE4595114.1"/>
    <property type="molecule type" value="Transcribed_RNA"/>
</dbReference>
<feature type="compositionally biased region" description="Low complexity" evidence="2">
    <location>
        <begin position="220"/>
        <end position="247"/>
    </location>
</feature>
<gene>
    <name evidence="4" type="ORF">DBRI00130_LOCUS8559</name>
    <name evidence="5" type="ORF">DBRI00130_LOCUS8560</name>
</gene>
<keyword evidence="1" id="KW-0547">Nucleotide-binding</keyword>
<feature type="domain" description="PIPK" evidence="3">
    <location>
        <begin position="414"/>
        <end position="910"/>
    </location>
</feature>
<evidence type="ECO:0000256" key="2">
    <source>
        <dbReference type="SAM" id="MobiDB-lite"/>
    </source>
</evidence>
<keyword evidence="1" id="KW-0808">Transferase</keyword>